<dbReference type="OrthoDB" id="5327538at2759"/>
<gene>
    <name evidence="9" type="ORF">BG015_007896</name>
</gene>
<name>A0A9P5VAJ2_9FUNG</name>
<evidence type="ECO:0000256" key="5">
    <source>
        <dbReference type="ARBA" id="ARBA00023002"/>
    </source>
</evidence>
<evidence type="ECO:0000256" key="4">
    <source>
        <dbReference type="ARBA" id="ARBA00022857"/>
    </source>
</evidence>
<reference evidence="9" key="1">
    <citation type="journal article" date="2020" name="Fungal Divers.">
        <title>Resolving the Mortierellaceae phylogeny through synthesis of multi-gene phylogenetics and phylogenomics.</title>
        <authorList>
            <person name="Vandepol N."/>
            <person name="Liber J."/>
            <person name="Desiro A."/>
            <person name="Na H."/>
            <person name="Kennedy M."/>
            <person name="Barry K."/>
            <person name="Grigoriev I.V."/>
            <person name="Miller A.N."/>
            <person name="O'Donnell K."/>
            <person name="Stajich J.E."/>
            <person name="Bonito G."/>
        </authorList>
    </citation>
    <scope>NUCLEOTIDE SEQUENCE</scope>
    <source>
        <strain evidence="9">NRRL 6426</strain>
    </source>
</reference>
<evidence type="ECO:0000313" key="10">
    <source>
        <dbReference type="Proteomes" id="UP000748756"/>
    </source>
</evidence>
<dbReference type="EMBL" id="JAAAUQ010000431">
    <property type="protein sequence ID" value="KAF9150304.1"/>
    <property type="molecule type" value="Genomic_DNA"/>
</dbReference>
<keyword evidence="7" id="KW-0576">Peroxisome</keyword>
<comment type="similarity">
    <text evidence="3">Belongs to the short-chain dehydrogenases/reductases (SDR) family.</text>
</comment>
<dbReference type="AlphaFoldDB" id="A0A9P5VAJ2"/>
<evidence type="ECO:0000256" key="1">
    <source>
        <dbReference type="ARBA" id="ARBA00004173"/>
    </source>
</evidence>
<dbReference type="FunFam" id="3.40.50.720:FF:000301">
    <property type="entry name" value="Hydroxysteroid dehydrogenase like 2"/>
    <property type="match status" value="1"/>
</dbReference>
<dbReference type="PRINTS" id="PR00081">
    <property type="entry name" value="GDHRDH"/>
</dbReference>
<dbReference type="Proteomes" id="UP000748756">
    <property type="component" value="Unassembled WGS sequence"/>
</dbReference>
<proteinExistence type="inferred from homology"/>
<comment type="subcellular location">
    <subcellularLocation>
        <location evidence="1">Mitochondrion</location>
    </subcellularLocation>
    <subcellularLocation>
        <location evidence="2">Peroxisome</location>
    </subcellularLocation>
</comment>
<dbReference type="GO" id="GO:0016491">
    <property type="term" value="F:oxidoreductase activity"/>
    <property type="evidence" value="ECO:0007669"/>
    <property type="project" value="UniProtKB-KW"/>
</dbReference>
<evidence type="ECO:0000256" key="2">
    <source>
        <dbReference type="ARBA" id="ARBA00004275"/>
    </source>
</evidence>
<dbReference type="Pfam" id="PF00106">
    <property type="entry name" value="adh_short"/>
    <property type="match status" value="1"/>
</dbReference>
<dbReference type="PANTHER" id="PTHR42808:SF3">
    <property type="entry name" value="HYDROXYSTEROID DEHYDROGENASE-LIKE PROTEIN 2"/>
    <property type="match status" value="1"/>
</dbReference>
<keyword evidence="6" id="KW-0496">Mitochondrion</keyword>
<evidence type="ECO:0000313" key="9">
    <source>
        <dbReference type="EMBL" id="KAF9150304.1"/>
    </source>
</evidence>
<dbReference type="GO" id="GO:0005777">
    <property type="term" value="C:peroxisome"/>
    <property type="evidence" value="ECO:0007669"/>
    <property type="project" value="UniProtKB-SubCell"/>
</dbReference>
<sequence length="288" mass="31460">MSLQGKTLFISGASRGIGLAIALRAARDKANIAIAAKTATPHPTLPGTIYTAAEEIEKAGGTALPIICDIRDEEQVKSAIDQTAAKFGGIDILVSLASAISLTNTQETTVKKYDLMHSINGRGTWMVSKYAIPHLIKSGKNPHILNLSPPLSMKEAWFKNNVAYTMSKMNMSMCVLGMAGELRRHKIGVNALWPLTLIGTAALTQVGDTSKMKLRSPDIVADAAYQVFLKDSSKFSGNFLVDELFLRHEGFTNMDQYAPGERKFSPDFFLPDELLKEIDELRATQGWN</sequence>
<dbReference type="InterPro" id="IPR036291">
    <property type="entry name" value="NAD(P)-bd_dom_sf"/>
</dbReference>
<evidence type="ECO:0000256" key="8">
    <source>
        <dbReference type="ARBA" id="ARBA00040243"/>
    </source>
</evidence>
<comment type="caution">
    <text evidence="9">The sequence shown here is derived from an EMBL/GenBank/DDBJ whole genome shotgun (WGS) entry which is preliminary data.</text>
</comment>
<accession>A0A9P5VAJ2</accession>
<evidence type="ECO:0000256" key="7">
    <source>
        <dbReference type="ARBA" id="ARBA00023140"/>
    </source>
</evidence>
<protein>
    <recommendedName>
        <fullName evidence="8">Hydroxysteroid dehydrogenase-like protein 2</fullName>
    </recommendedName>
</protein>
<keyword evidence="4" id="KW-0521">NADP</keyword>
<keyword evidence="10" id="KW-1185">Reference proteome</keyword>
<dbReference type="NCBIfam" id="NF006133">
    <property type="entry name" value="PRK08278.1"/>
    <property type="match status" value="1"/>
</dbReference>
<dbReference type="Gene3D" id="3.40.50.720">
    <property type="entry name" value="NAD(P)-binding Rossmann-like Domain"/>
    <property type="match status" value="1"/>
</dbReference>
<evidence type="ECO:0000256" key="6">
    <source>
        <dbReference type="ARBA" id="ARBA00023128"/>
    </source>
</evidence>
<dbReference type="InterPro" id="IPR002347">
    <property type="entry name" value="SDR_fam"/>
</dbReference>
<dbReference type="GO" id="GO:0005739">
    <property type="term" value="C:mitochondrion"/>
    <property type="evidence" value="ECO:0007669"/>
    <property type="project" value="UniProtKB-SubCell"/>
</dbReference>
<dbReference type="SUPFAM" id="SSF51735">
    <property type="entry name" value="NAD(P)-binding Rossmann-fold domains"/>
    <property type="match status" value="1"/>
</dbReference>
<dbReference type="PANTHER" id="PTHR42808">
    <property type="entry name" value="HYDROXYSTEROID DEHYDROGENASE-LIKE PROTEIN 2"/>
    <property type="match status" value="1"/>
</dbReference>
<organism evidence="9 10">
    <name type="scientific">Linnemannia schmuckeri</name>
    <dbReference type="NCBI Taxonomy" id="64567"/>
    <lineage>
        <taxon>Eukaryota</taxon>
        <taxon>Fungi</taxon>
        <taxon>Fungi incertae sedis</taxon>
        <taxon>Mucoromycota</taxon>
        <taxon>Mortierellomycotina</taxon>
        <taxon>Mortierellomycetes</taxon>
        <taxon>Mortierellales</taxon>
        <taxon>Mortierellaceae</taxon>
        <taxon>Linnemannia</taxon>
    </lineage>
</organism>
<keyword evidence="5" id="KW-0560">Oxidoreductase</keyword>
<evidence type="ECO:0000256" key="3">
    <source>
        <dbReference type="ARBA" id="ARBA00006484"/>
    </source>
</evidence>
<dbReference type="InterPro" id="IPR051935">
    <property type="entry name" value="HSDL2"/>
</dbReference>